<sequence length="192" mass="22105">MSGVCAPIPNSTCCVGPKHRPVSILGNWGCCGPSIPQGQLTCPERIALPHARGIVFVETKQIIHCEADRNDTRFHLENGELYMVAKTLGDVREALEMGNFVRVHRQFIVNLDHSQKRVWGEWRYLLLSNGVRNPVSRQQKDRLMERCGWVGGFNRVSRAIHETERPGKNECHHRHRNFRPFCVYLLFLHPYP</sequence>
<protein>
    <submittedName>
        <fullName evidence="2">LytTR family transcriptional regulator</fullName>
    </submittedName>
</protein>
<evidence type="ECO:0000313" key="2">
    <source>
        <dbReference type="EMBL" id="KAA9349502.1"/>
    </source>
</evidence>
<dbReference type="Proteomes" id="UP000326344">
    <property type="component" value="Unassembled WGS sequence"/>
</dbReference>
<evidence type="ECO:0000259" key="1">
    <source>
        <dbReference type="PROSITE" id="PS50930"/>
    </source>
</evidence>
<name>A0A5N1JA02_9BACT</name>
<comment type="caution">
    <text evidence="2">The sequence shown here is derived from an EMBL/GenBank/DDBJ whole genome shotgun (WGS) entry which is preliminary data.</text>
</comment>
<reference evidence="2 3" key="1">
    <citation type="submission" date="2019-09" db="EMBL/GenBank/DDBJ databases">
        <title>Genome Sequence of Larkinella sp MA1.</title>
        <authorList>
            <person name="Srinivasan S."/>
        </authorList>
    </citation>
    <scope>NUCLEOTIDE SEQUENCE [LARGE SCALE GENOMIC DNA]</scope>
    <source>
        <strain evidence="2 3">MA1</strain>
    </source>
</reference>
<dbReference type="Gene3D" id="2.40.50.1020">
    <property type="entry name" value="LytTr DNA-binding domain"/>
    <property type="match status" value="1"/>
</dbReference>
<dbReference type="InterPro" id="IPR007492">
    <property type="entry name" value="LytTR_DNA-bd_dom"/>
</dbReference>
<dbReference type="EMBL" id="VTWS01000006">
    <property type="protein sequence ID" value="KAA9349502.1"/>
    <property type="molecule type" value="Genomic_DNA"/>
</dbReference>
<accession>A0A5N1JA02</accession>
<gene>
    <name evidence="2" type="ORF">F0P93_23985</name>
</gene>
<dbReference type="SMART" id="SM00850">
    <property type="entry name" value="LytTR"/>
    <property type="match status" value="1"/>
</dbReference>
<dbReference type="GO" id="GO:0003677">
    <property type="term" value="F:DNA binding"/>
    <property type="evidence" value="ECO:0007669"/>
    <property type="project" value="InterPro"/>
</dbReference>
<dbReference type="AlphaFoldDB" id="A0A5N1JA02"/>
<organism evidence="2 3">
    <name type="scientific">Larkinella humicola</name>
    <dbReference type="NCBI Taxonomy" id="2607654"/>
    <lineage>
        <taxon>Bacteria</taxon>
        <taxon>Pseudomonadati</taxon>
        <taxon>Bacteroidota</taxon>
        <taxon>Cytophagia</taxon>
        <taxon>Cytophagales</taxon>
        <taxon>Spirosomataceae</taxon>
        <taxon>Larkinella</taxon>
    </lineage>
</organism>
<dbReference type="PROSITE" id="PS50930">
    <property type="entry name" value="HTH_LYTTR"/>
    <property type="match status" value="1"/>
</dbReference>
<keyword evidence="3" id="KW-1185">Reference proteome</keyword>
<dbReference type="Pfam" id="PF04397">
    <property type="entry name" value="LytTR"/>
    <property type="match status" value="1"/>
</dbReference>
<evidence type="ECO:0000313" key="3">
    <source>
        <dbReference type="Proteomes" id="UP000326344"/>
    </source>
</evidence>
<proteinExistence type="predicted"/>
<feature type="domain" description="HTH LytTR-type" evidence="1">
    <location>
        <begin position="46"/>
        <end position="113"/>
    </location>
</feature>